<dbReference type="PANTHER" id="PTHR37577:SF1">
    <property type="entry name" value="INTEGRAL MEMBRANE PROTEIN"/>
    <property type="match status" value="1"/>
</dbReference>
<dbReference type="Proteomes" id="UP001286456">
    <property type="component" value="Unassembled WGS sequence"/>
</dbReference>
<keyword evidence="4" id="KW-1185">Reference proteome</keyword>
<comment type="caution">
    <text evidence="3">The sequence shown here is derived from an EMBL/GenBank/DDBJ whole genome shotgun (WGS) entry which is preliminary data.</text>
</comment>
<gene>
    <name evidence="3" type="ORF">B0T19DRAFT_112881</name>
</gene>
<name>A0AAE0MHZ2_9PEZI</name>
<proteinExistence type="predicted"/>
<evidence type="ECO:0000313" key="4">
    <source>
        <dbReference type="Proteomes" id="UP001286456"/>
    </source>
</evidence>
<keyword evidence="2" id="KW-0472">Membrane</keyword>
<evidence type="ECO:0000256" key="2">
    <source>
        <dbReference type="SAM" id="Phobius"/>
    </source>
</evidence>
<protein>
    <submittedName>
        <fullName evidence="3">Uncharacterized protein</fullName>
    </submittedName>
</protein>
<feature type="transmembrane region" description="Helical" evidence="2">
    <location>
        <begin position="258"/>
        <end position="277"/>
    </location>
</feature>
<keyword evidence="2" id="KW-1133">Transmembrane helix</keyword>
<feature type="region of interest" description="Disordered" evidence="1">
    <location>
        <begin position="477"/>
        <end position="530"/>
    </location>
</feature>
<feature type="transmembrane region" description="Helical" evidence="2">
    <location>
        <begin position="357"/>
        <end position="380"/>
    </location>
</feature>
<feature type="region of interest" description="Disordered" evidence="1">
    <location>
        <begin position="543"/>
        <end position="589"/>
    </location>
</feature>
<dbReference type="InterPro" id="IPR053018">
    <property type="entry name" value="Elsinochrome_Biosynth-Asso"/>
</dbReference>
<feature type="region of interest" description="Disordered" evidence="1">
    <location>
        <begin position="397"/>
        <end position="445"/>
    </location>
</feature>
<reference evidence="3" key="1">
    <citation type="journal article" date="2023" name="Mol. Phylogenet. Evol.">
        <title>Genome-scale phylogeny and comparative genomics of the fungal order Sordariales.</title>
        <authorList>
            <person name="Hensen N."/>
            <person name="Bonometti L."/>
            <person name="Westerberg I."/>
            <person name="Brannstrom I.O."/>
            <person name="Guillou S."/>
            <person name="Cros-Aarteil S."/>
            <person name="Calhoun S."/>
            <person name="Haridas S."/>
            <person name="Kuo A."/>
            <person name="Mondo S."/>
            <person name="Pangilinan J."/>
            <person name="Riley R."/>
            <person name="LaButti K."/>
            <person name="Andreopoulos B."/>
            <person name="Lipzen A."/>
            <person name="Chen C."/>
            <person name="Yan M."/>
            <person name="Daum C."/>
            <person name="Ng V."/>
            <person name="Clum A."/>
            <person name="Steindorff A."/>
            <person name="Ohm R.A."/>
            <person name="Martin F."/>
            <person name="Silar P."/>
            <person name="Natvig D.O."/>
            <person name="Lalanne C."/>
            <person name="Gautier V."/>
            <person name="Ament-Velasquez S.L."/>
            <person name="Kruys A."/>
            <person name="Hutchinson M.I."/>
            <person name="Powell A.J."/>
            <person name="Barry K."/>
            <person name="Miller A.N."/>
            <person name="Grigoriev I.V."/>
            <person name="Debuchy R."/>
            <person name="Gladieux P."/>
            <person name="Hiltunen Thoren M."/>
            <person name="Johannesson H."/>
        </authorList>
    </citation>
    <scope>NUCLEOTIDE SEQUENCE</scope>
    <source>
        <strain evidence="3">SMH4131-1</strain>
    </source>
</reference>
<feature type="transmembrane region" description="Helical" evidence="2">
    <location>
        <begin position="308"/>
        <end position="337"/>
    </location>
</feature>
<accession>A0AAE0MHZ2</accession>
<dbReference type="EMBL" id="JAUEPO010000002">
    <property type="protein sequence ID" value="KAK3332885.1"/>
    <property type="molecule type" value="Genomic_DNA"/>
</dbReference>
<dbReference type="PANTHER" id="PTHR37577">
    <property type="entry name" value="INTEGRAL MEMBRANE PROTEIN"/>
    <property type="match status" value="1"/>
</dbReference>
<feature type="compositionally biased region" description="Low complexity" evidence="1">
    <location>
        <begin position="548"/>
        <end position="563"/>
    </location>
</feature>
<feature type="transmembrane region" description="Helical" evidence="2">
    <location>
        <begin position="50"/>
        <end position="79"/>
    </location>
</feature>
<sequence length="589" mass="63703">MGSYVSQPGCEAHYHVTLNCTYPNDTSIPDQPVGGIGKINDQKFPTDPDIAGIGVLGAFVVVTLFSVILSIINTLWWWFKNIRRWSIYDSVAREKQNTRFELKLAVFLEVLVLTCSDQQIFTGGAYAITLRYAKGCSITAYHYNVVSNMLLLTCATHVMSITISRNYWEHPYVASLRIIVTALLFIVTGVLLSNQGAGGSTGIPTGVPSSDVKYSPILLPAACFQGGDAQFGSAVQGSFGSGSARSFFDSKIPGWNQYLLMVLFYALAIFVSFGRVIRRGAQENDGLRRKFVNALKNKLSLLFRARGLFYVIFGLYLWGGVGIAVWTVVTSVLYIVGLRLWIATSGWVESPNAENEWTSFGQLVPILLISLTIFTFLHILSEHLTIRRLRKKQTQALHDQQEAFDSSQGPPNKPAPSPDNTTPSSDQKPAITYTTDLGPSSISIPGLEKASAMRVNVTEREVPNSPAETDGITIAPAEHNHTHGTNNSPASPRPPTYTSNTSTSNSSSSKSPARMEVKRAGTSSTLATPTDFPTAATTVVGDFASGSTGQTPLLPTQTPIPTGEWLPPVVADTTGQSGFPFPISGPGHV</sequence>
<reference evidence="3" key="2">
    <citation type="submission" date="2023-06" db="EMBL/GenBank/DDBJ databases">
        <authorList>
            <consortium name="Lawrence Berkeley National Laboratory"/>
            <person name="Haridas S."/>
            <person name="Hensen N."/>
            <person name="Bonometti L."/>
            <person name="Westerberg I."/>
            <person name="Brannstrom I.O."/>
            <person name="Guillou S."/>
            <person name="Cros-Aarteil S."/>
            <person name="Calhoun S."/>
            <person name="Kuo A."/>
            <person name="Mondo S."/>
            <person name="Pangilinan J."/>
            <person name="Riley R."/>
            <person name="Labutti K."/>
            <person name="Andreopoulos B."/>
            <person name="Lipzen A."/>
            <person name="Chen C."/>
            <person name="Yanf M."/>
            <person name="Daum C."/>
            <person name="Ng V."/>
            <person name="Clum A."/>
            <person name="Steindorff A."/>
            <person name="Ohm R."/>
            <person name="Martin F."/>
            <person name="Silar P."/>
            <person name="Natvig D."/>
            <person name="Lalanne C."/>
            <person name="Gautier V."/>
            <person name="Ament-Velasquez S.L."/>
            <person name="Kruys A."/>
            <person name="Hutchinson M.I."/>
            <person name="Powell A.J."/>
            <person name="Barry K."/>
            <person name="Miller A.N."/>
            <person name="Grigoriev I.V."/>
            <person name="Debuchy R."/>
            <person name="Gladieux P."/>
            <person name="Thoren M.H."/>
            <person name="Johannesson H."/>
        </authorList>
    </citation>
    <scope>NUCLEOTIDE SEQUENCE</scope>
    <source>
        <strain evidence="3">SMH4131-1</strain>
    </source>
</reference>
<evidence type="ECO:0000256" key="1">
    <source>
        <dbReference type="SAM" id="MobiDB-lite"/>
    </source>
</evidence>
<evidence type="ECO:0000313" key="3">
    <source>
        <dbReference type="EMBL" id="KAK3332885.1"/>
    </source>
</evidence>
<organism evidence="3 4">
    <name type="scientific">Cercophora scortea</name>
    <dbReference type="NCBI Taxonomy" id="314031"/>
    <lineage>
        <taxon>Eukaryota</taxon>
        <taxon>Fungi</taxon>
        <taxon>Dikarya</taxon>
        <taxon>Ascomycota</taxon>
        <taxon>Pezizomycotina</taxon>
        <taxon>Sordariomycetes</taxon>
        <taxon>Sordariomycetidae</taxon>
        <taxon>Sordariales</taxon>
        <taxon>Lasiosphaeriaceae</taxon>
        <taxon>Cercophora</taxon>
    </lineage>
</organism>
<feature type="compositionally biased region" description="Polar residues" evidence="1">
    <location>
        <begin position="418"/>
        <end position="443"/>
    </location>
</feature>
<keyword evidence="2" id="KW-0812">Transmembrane</keyword>
<feature type="compositionally biased region" description="Polar residues" evidence="1">
    <location>
        <begin position="397"/>
        <end position="410"/>
    </location>
</feature>
<feature type="transmembrane region" description="Helical" evidence="2">
    <location>
        <begin position="172"/>
        <end position="192"/>
    </location>
</feature>
<dbReference type="AlphaFoldDB" id="A0AAE0MHZ2"/>
<feature type="compositionally biased region" description="Low complexity" evidence="1">
    <location>
        <begin position="496"/>
        <end position="512"/>
    </location>
</feature>